<dbReference type="Proteomes" id="UP001500420">
    <property type="component" value="Unassembled WGS sequence"/>
</dbReference>
<evidence type="ECO:0000256" key="1">
    <source>
        <dbReference type="SAM" id="MobiDB-lite"/>
    </source>
</evidence>
<dbReference type="RefSeq" id="WP_343773475.1">
    <property type="nucleotide sequence ID" value="NZ_BAAADV010000002.1"/>
</dbReference>
<feature type="region of interest" description="Disordered" evidence="1">
    <location>
        <begin position="30"/>
        <end position="89"/>
    </location>
</feature>
<evidence type="ECO:0000313" key="2">
    <source>
        <dbReference type="EMBL" id="GAA0670661.1"/>
    </source>
</evidence>
<accession>A0AAV3T8H5</accession>
<comment type="caution">
    <text evidence="2">The sequence shown here is derived from an EMBL/GenBank/DDBJ whole genome shotgun (WGS) entry which is preliminary data.</text>
</comment>
<keyword evidence="3" id="KW-1185">Reference proteome</keyword>
<organism evidence="2 3">
    <name type="scientific">Natronoarchaeum mannanilyticum</name>
    <dbReference type="NCBI Taxonomy" id="926360"/>
    <lineage>
        <taxon>Archaea</taxon>
        <taxon>Methanobacteriati</taxon>
        <taxon>Methanobacteriota</taxon>
        <taxon>Stenosarchaea group</taxon>
        <taxon>Halobacteria</taxon>
        <taxon>Halobacteriales</taxon>
        <taxon>Natronoarchaeaceae</taxon>
    </lineage>
</organism>
<reference evidence="2 3" key="1">
    <citation type="journal article" date="2019" name="Int. J. Syst. Evol. Microbiol.">
        <title>The Global Catalogue of Microorganisms (GCM) 10K type strain sequencing project: providing services to taxonomists for standard genome sequencing and annotation.</title>
        <authorList>
            <consortium name="The Broad Institute Genomics Platform"/>
            <consortium name="The Broad Institute Genome Sequencing Center for Infectious Disease"/>
            <person name="Wu L."/>
            <person name="Ma J."/>
        </authorList>
    </citation>
    <scope>NUCLEOTIDE SEQUENCE [LARGE SCALE GENOMIC DNA]</scope>
    <source>
        <strain evidence="2 3">JCM 16328</strain>
    </source>
</reference>
<name>A0AAV3T8H5_9EURY</name>
<dbReference type="EMBL" id="BAAADV010000002">
    <property type="protein sequence ID" value="GAA0670661.1"/>
    <property type="molecule type" value="Genomic_DNA"/>
</dbReference>
<protein>
    <submittedName>
        <fullName evidence="2">Uncharacterized protein</fullName>
    </submittedName>
</protein>
<evidence type="ECO:0000313" key="3">
    <source>
        <dbReference type="Proteomes" id="UP001500420"/>
    </source>
</evidence>
<proteinExistence type="predicted"/>
<feature type="compositionally biased region" description="Basic and acidic residues" evidence="1">
    <location>
        <begin position="78"/>
        <end position="89"/>
    </location>
</feature>
<sequence>MGETPDVESVETDDDYVHVRFRDPDQFDEIRTPDWAEEPAGSVAEGSEVRTGKEEGDDDWLVQSVLIPADHDEDDARDEAKRIVEKIES</sequence>
<gene>
    <name evidence="2" type="ORF">GCM10009020_16140</name>
</gene>
<dbReference type="AlphaFoldDB" id="A0AAV3T8H5"/>